<dbReference type="GO" id="GO:0006487">
    <property type="term" value="P:protein N-linked glycosylation"/>
    <property type="evidence" value="ECO:0007669"/>
    <property type="project" value="TreeGrafter"/>
</dbReference>
<dbReference type="GO" id="GO:0006493">
    <property type="term" value="P:protein O-linked glycosylation"/>
    <property type="evidence" value="ECO:0007669"/>
    <property type="project" value="TreeGrafter"/>
</dbReference>
<gene>
    <name evidence="7" type="ORF">BOH78_4737</name>
</gene>
<dbReference type="GO" id="GO:0000026">
    <property type="term" value="F:alpha-1,2-mannosyltransferase activity"/>
    <property type="evidence" value="ECO:0007669"/>
    <property type="project" value="TreeGrafter"/>
</dbReference>
<evidence type="ECO:0000313" key="8">
    <source>
        <dbReference type="Proteomes" id="UP000189274"/>
    </source>
</evidence>
<feature type="region of interest" description="Disordered" evidence="6">
    <location>
        <begin position="53"/>
        <end position="74"/>
    </location>
</feature>
<evidence type="ECO:0000256" key="6">
    <source>
        <dbReference type="SAM" id="MobiDB-lite"/>
    </source>
</evidence>
<dbReference type="AlphaFoldDB" id="A0A1V2LGK0"/>
<reference evidence="8" key="1">
    <citation type="journal article" date="2017" name="Genome Announc.">
        <title>Genome sequences of Cyberlindnera fabianii 65, Pichia kudriavzevii 129, and Saccharomyces cerevisiae 131 isolated from fermented masau fruits in Zimbabwe.</title>
        <authorList>
            <person name="van Rijswijck I.M.H."/>
            <person name="Derks M.F.L."/>
            <person name="Abee T."/>
            <person name="de Ridder D."/>
            <person name="Smid E.J."/>
        </authorList>
    </citation>
    <scope>NUCLEOTIDE SEQUENCE [LARGE SCALE GENOMIC DNA]</scope>
    <source>
        <strain evidence="8">129</strain>
    </source>
</reference>
<name>A0A1V2LGK0_PICKU</name>
<proteinExistence type="inferred from homology"/>
<dbReference type="GO" id="GO:0016020">
    <property type="term" value="C:membrane"/>
    <property type="evidence" value="ECO:0007669"/>
    <property type="project" value="UniProtKB-SubCell"/>
</dbReference>
<evidence type="ECO:0000256" key="5">
    <source>
        <dbReference type="ARBA" id="ARBA00022968"/>
    </source>
</evidence>
<feature type="region of interest" description="Disordered" evidence="6">
    <location>
        <begin position="882"/>
        <end position="921"/>
    </location>
</feature>
<dbReference type="VEuPathDB" id="FungiDB:C5L36_0B12780"/>
<dbReference type="Proteomes" id="UP000189274">
    <property type="component" value="Unassembled WGS sequence"/>
</dbReference>
<evidence type="ECO:0000313" key="7">
    <source>
        <dbReference type="EMBL" id="ONH71111.1"/>
    </source>
</evidence>
<dbReference type="FunFam" id="3.90.550.10:FF:000051">
    <property type="entry name" value="Alpha-1,2-mannosyltransferase (Ktr4)"/>
    <property type="match status" value="2"/>
</dbReference>
<dbReference type="VEuPathDB" id="FungiDB:C5L36_0B12840"/>
<keyword evidence="5" id="KW-0735">Signal-anchor</keyword>
<dbReference type="InterPro" id="IPR029044">
    <property type="entry name" value="Nucleotide-diphossugar_trans"/>
</dbReference>
<dbReference type="PANTHER" id="PTHR31121">
    <property type="entry name" value="ALPHA-1,2 MANNOSYLTRANSFERASE KTR1"/>
    <property type="match status" value="1"/>
</dbReference>
<dbReference type="EMBL" id="MQVM01000042">
    <property type="protein sequence ID" value="ONH71111.1"/>
    <property type="molecule type" value="Genomic_DNA"/>
</dbReference>
<dbReference type="GO" id="GO:0000032">
    <property type="term" value="P:cell wall mannoprotein biosynthetic process"/>
    <property type="evidence" value="ECO:0007669"/>
    <property type="project" value="TreeGrafter"/>
</dbReference>
<evidence type="ECO:0000256" key="3">
    <source>
        <dbReference type="ARBA" id="ARBA00022676"/>
    </source>
</evidence>
<dbReference type="InterPro" id="IPR002685">
    <property type="entry name" value="Glyco_trans_15"/>
</dbReference>
<keyword evidence="5" id="KW-0812">Transmembrane</keyword>
<accession>A0A1V2LGK0</accession>
<dbReference type="SUPFAM" id="SSF53448">
    <property type="entry name" value="Nucleotide-diphospho-sugar transferases"/>
    <property type="match status" value="2"/>
</dbReference>
<comment type="caution">
    <text evidence="7">The sequence shown here is derived from an EMBL/GenBank/DDBJ whole genome shotgun (WGS) entry which is preliminary data.</text>
</comment>
<dbReference type="Gene3D" id="3.90.550.10">
    <property type="entry name" value="Spore Coat Polysaccharide Biosynthesis Protein SpsA, Chain A"/>
    <property type="match status" value="2"/>
</dbReference>
<evidence type="ECO:0000256" key="2">
    <source>
        <dbReference type="ARBA" id="ARBA00007677"/>
    </source>
</evidence>
<keyword evidence="4 7" id="KW-0808">Transferase</keyword>
<comment type="similarity">
    <text evidence="2">Belongs to the glycosyltransferase 15 family.</text>
</comment>
<organism evidence="7 8">
    <name type="scientific">Pichia kudriavzevii</name>
    <name type="common">Yeast</name>
    <name type="synonym">Issatchenkia orientalis</name>
    <dbReference type="NCBI Taxonomy" id="4909"/>
    <lineage>
        <taxon>Eukaryota</taxon>
        <taxon>Fungi</taxon>
        <taxon>Dikarya</taxon>
        <taxon>Ascomycota</taxon>
        <taxon>Saccharomycotina</taxon>
        <taxon>Pichiomycetes</taxon>
        <taxon>Pichiales</taxon>
        <taxon>Pichiaceae</taxon>
        <taxon>Pichia</taxon>
    </lineage>
</organism>
<sequence>MISTRYRKLLAQVAGLLLLGYAICHIAFAKTWVYTPQIHGSITPASVQSLPASTASSEGNLKTEDGDFNANDASSKKKVGSVKFGTDPVYGKNLLIETYQRANATIMTLCREQDLNDILGTIRNLEDRFNKNYHYDWVFLNEVDYSENFKKQVSKFVSGEARFGVIPKEHWSYPDFINQEKARESREKMEEEGIIYGGLESYRHMCRFNSGFFFQHPLMKEYKYYWRVEPHVEFTCDVDYDPFKFMAENDKKYGFTITIHEFVKTIETLWDTTKEFINENKQYLHANNLMKFISNDNGESYNLCHFWSNFEIADMDFWRSQAYTDYFNHLDQSGGFFYERWGDAPVHSIAVSLFLDKNDVHFFRDIGYRHGVYAMCPTEDELYDTNKCFCDKRDDFTFDGYACGTPEAVEEKPNDDADVKTYALDNAPDPYAYQSNVEKYIEKQLNSEGSEIKDISKMTDEEIREKLRIIKHEQEEKRKKSQEVVDFTDPADRVEGTMIDNNSKTRLDPPPDGQPWAQYELERKVPDGLVGNGGLVNATLFTLCRNSELYSILDSIHQLETRFNGKHHYDWVFLNDEPFSEEFIELTSNLISGRARYGLIPKKHWTYPEYVDQDKAREIRESRKWAQITYGSSESYRHMCRFNSLFFYKHPIMEEYDYYWRVEPDVKFHCDIMQDPFKYFLDNKKKYGFTISMRELPNTIETLWDTSKLYFGQLQEDYFSKENRERNLADFITDDSGASYNLCHYWTNFEIADLSIYRNEIYQGYVEHLDRAGGFFYERWGDAPIHSIIFSLMLSKKEIHLFQDISYEHTVGKSCPLNRELHRKAQCICDPEDNWVLTSDSSCNLKFLDVVEDAKPPELEAYLQRIANKKLEEEELRQEQRKLRMETARRSSEARRRKAEERRKARIAAKEAHRNKQKEQQ</sequence>
<dbReference type="Pfam" id="PF01793">
    <property type="entry name" value="Glyco_transf_15"/>
    <property type="match status" value="2"/>
</dbReference>
<evidence type="ECO:0000256" key="4">
    <source>
        <dbReference type="ARBA" id="ARBA00022679"/>
    </source>
</evidence>
<keyword evidence="3 7" id="KW-0328">Glycosyltransferase</keyword>
<protein>
    <submittedName>
        <fullName evidence="7">Glycolipid 2-alpha-mannosyltransferase 2</fullName>
    </submittedName>
</protein>
<comment type="subcellular location">
    <subcellularLocation>
        <location evidence="1">Membrane</location>
        <topology evidence="1">Single-pass type II membrane protein</topology>
    </subcellularLocation>
</comment>
<evidence type="ECO:0000256" key="1">
    <source>
        <dbReference type="ARBA" id="ARBA00004606"/>
    </source>
</evidence>
<dbReference type="GO" id="GO:0005794">
    <property type="term" value="C:Golgi apparatus"/>
    <property type="evidence" value="ECO:0007669"/>
    <property type="project" value="TreeGrafter"/>
</dbReference>
<dbReference type="PANTHER" id="PTHR31121:SF6">
    <property type="entry name" value="ALPHA-1,2 MANNOSYLTRANSFERASE KTR1"/>
    <property type="match status" value="1"/>
</dbReference>